<keyword evidence="5 8" id="KW-0812">Transmembrane</keyword>
<dbReference type="InterPro" id="IPR000515">
    <property type="entry name" value="MetI-like"/>
</dbReference>
<dbReference type="eggNOG" id="COG0765">
    <property type="taxonomic scope" value="Bacteria"/>
</dbReference>
<evidence type="ECO:0000256" key="7">
    <source>
        <dbReference type="ARBA" id="ARBA00023136"/>
    </source>
</evidence>
<feature type="transmembrane region" description="Helical" evidence="8">
    <location>
        <begin position="127"/>
        <end position="152"/>
    </location>
</feature>
<dbReference type="OrthoDB" id="9771188at2"/>
<name>A0A0D6FQI2_ALCXX</name>
<dbReference type="KEGG" id="axx:ERS451415_00530"/>
<feature type="transmembrane region" description="Helical" evidence="8">
    <location>
        <begin position="164"/>
        <end position="184"/>
    </location>
</feature>
<keyword evidence="7 8" id="KW-0472">Membrane</keyword>
<evidence type="ECO:0000256" key="3">
    <source>
        <dbReference type="ARBA" id="ARBA00022448"/>
    </source>
</evidence>
<evidence type="ECO:0000256" key="2">
    <source>
        <dbReference type="ARBA" id="ARBA00010072"/>
    </source>
</evidence>
<dbReference type="GO" id="GO:0043190">
    <property type="term" value="C:ATP-binding cassette (ABC) transporter complex"/>
    <property type="evidence" value="ECO:0007669"/>
    <property type="project" value="InterPro"/>
</dbReference>
<dbReference type="InterPro" id="IPR035906">
    <property type="entry name" value="MetI-like_sf"/>
</dbReference>
<dbReference type="SUPFAM" id="SSF161098">
    <property type="entry name" value="MetI-like"/>
    <property type="match status" value="1"/>
</dbReference>
<comment type="caution">
    <text evidence="9">The sequence shown here is derived from an EMBL/GenBank/DDBJ whole genome shotgun (WGS) entry which is preliminary data.</text>
</comment>
<evidence type="ECO:0000313" key="10">
    <source>
        <dbReference type="Proteomes" id="UP001141992"/>
    </source>
</evidence>
<dbReference type="InterPro" id="IPR043429">
    <property type="entry name" value="ArtM/GltK/GlnP/TcyL/YhdX-like"/>
</dbReference>
<feature type="transmembrane region" description="Helical" evidence="8">
    <location>
        <begin position="235"/>
        <end position="255"/>
    </location>
</feature>
<evidence type="ECO:0000313" key="9">
    <source>
        <dbReference type="EMBL" id="MCZ8401512.1"/>
    </source>
</evidence>
<gene>
    <name evidence="9" type="ORF">O9570_08660</name>
</gene>
<dbReference type="GeneID" id="94359235"/>
<dbReference type="GO" id="GO:0022857">
    <property type="term" value="F:transmembrane transporter activity"/>
    <property type="evidence" value="ECO:0007669"/>
    <property type="project" value="InterPro"/>
</dbReference>
<feature type="transmembrane region" description="Helical" evidence="8">
    <location>
        <begin position="333"/>
        <end position="351"/>
    </location>
</feature>
<sequence length="367" mass="40541">MSSTTHTPSEGLPPPKTHVGAWAWLRSRLFSSPLNILITVLLAWFLLMSVPALVEWAFIKANFTAANAQECRASVGGACWAFIIEKHRLILFGTYPYDEQWRPLIATIILVAVIVCSGIRRFWNWKLAIIWTVGLTAVAILMWGGVLGLTYVENARWGGLPLTLILSTFGIAFAFPIGVLLALGRRSKMPAIKALCVVYIELIRGVPLISLLFMSSVMLPLFLPEGFSIDKLLRAQIAIIMFAAAYIAETVRGGLQAIPKGQYEGADSLGLNYWQQMRKIILPQALKIVIPPLVSIFIALFKDTSLVVIIGIFDLTLAAKAALSDAAWRGFGVEAYLFISLIYFVFCFSMSKYSQALEKRLATGHAR</sequence>
<keyword evidence="6 8" id="KW-1133">Transmembrane helix</keyword>
<evidence type="ECO:0000256" key="6">
    <source>
        <dbReference type="ARBA" id="ARBA00022989"/>
    </source>
</evidence>
<dbReference type="CDD" id="cd06261">
    <property type="entry name" value="TM_PBP2"/>
    <property type="match status" value="1"/>
</dbReference>
<dbReference type="NCBIfam" id="TIGR01726">
    <property type="entry name" value="HEQRo_perm_3TM"/>
    <property type="match status" value="1"/>
</dbReference>
<dbReference type="PANTHER" id="PTHR30614">
    <property type="entry name" value="MEMBRANE COMPONENT OF AMINO ACID ABC TRANSPORTER"/>
    <property type="match status" value="1"/>
</dbReference>
<feature type="transmembrane region" description="Helical" evidence="8">
    <location>
        <begin position="196"/>
        <end position="223"/>
    </location>
</feature>
<dbReference type="GO" id="GO:0006865">
    <property type="term" value="P:amino acid transport"/>
    <property type="evidence" value="ECO:0007669"/>
    <property type="project" value="TreeGrafter"/>
</dbReference>
<dbReference type="InterPro" id="IPR010065">
    <property type="entry name" value="AA_ABC_transptr_permease_3TM"/>
</dbReference>
<keyword evidence="4" id="KW-1003">Cell membrane</keyword>
<organism evidence="9 10">
    <name type="scientific">Alcaligenes xylosoxydans xylosoxydans</name>
    <name type="common">Achromobacter xylosoxidans</name>
    <dbReference type="NCBI Taxonomy" id="85698"/>
    <lineage>
        <taxon>Bacteria</taxon>
        <taxon>Pseudomonadati</taxon>
        <taxon>Pseudomonadota</taxon>
        <taxon>Betaproteobacteria</taxon>
        <taxon>Burkholderiales</taxon>
        <taxon>Alcaligenaceae</taxon>
        <taxon>Achromobacter</taxon>
    </lineage>
</organism>
<dbReference type="RefSeq" id="WP_006386909.1">
    <property type="nucleotide sequence ID" value="NZ_CABIYZ010000003.1"/>
</dbReference>
<accession>A0A0M7H9J8</accession>
<protein>
    <submittedName>
        <fullName evidence="9">Amino acid ABC transporter permease</fullName>
    </submittedName>
</protein>
<dbReference type="Gene3D" id="1.10.3720.10">
    <property type="entry name" value="MetI-like"/>
    <property type="match status" value="1"/>
</dbReference>
<evidence type="ECO:0000256" key="5">
    <source>
        <dbReference type="ARBA" id="ARBA00022692"/>
    </source>
</evidence>
<feature type="transmembrane region" description="Helical" evidence="8">
    <location>
        <begin position="101"/>
        <end position="120"/>
    </location>
</feature>
<dbReference type="PANTHER" id="PTHR30614:SF41">
    <property type="entry name" value="INNER MEMBRANE AMINO-ACID ABC TRANSPORTER PERMEASE PROTEIN YHDY"/>
    <property type="match status" value="1"/>
</dbReference>
<comment type="similarity">
    <text evidence="2">Belongs to the binding-protein-dependent transport system permease family. HisMQ subfamily.</text>
</comment>
<dbReference type="EMBL" id="JAPZVI010000004">
    <property type="protein sequence ID" value="MCZ8401512.1"/>
    <property type="molecule type" value="Genomic_DNA"/>
</dbReference>
<comment type="subcellular location">
    <subcellularLocation>
        <location evidence="1">Cell inner membrane</location>
        <topology evidence="1">Multi-pass membrane protein</topology>
    </subcellularLocation>
    <subcellularLocation>
        <location evidence="8">Cell membrane</location>
        <topology evidence="8">Multi-pass membrane protein</topology>
    </subcellularLocation>
</comment>
<feature type="transmembrane region" description="Helical" evidence="8">
    <location>
        <begin position="34"/>
        <end position="54"/>
    </location>
</feature>
<reference evidence="9" key="1">
    <citation type="submission" date="2022-12" db="EMBL/GenBank/DDBJ databases">
        <authorList>
            <person name="Voronina O.L."/>
            <person name="Kunda M.S."/>
            <person name="Ryzhova N."/>
            <person name="Aksenova E.I."/>
        </authorList>
    </citation>
    <scope>NUCLEOTIDE SEQUENCE</scope>
    <source>
        <strain evidence="9">SCCH136:Ach223948</strain>
    </source>
</reference>
<evidence type="ECO:0000256" key="1">
    <source>
        <dbReference type="ARBA" id="ARBA00004429"/>
    </source>
</evidence>
<proteinExistence type="inferred from homology"/>
<dbReference type="Proteomes" id="UP001141992">
    <property type="component" value="Unassembled WGS sequence"/>
</dbReference>
<dbReference type="Pfam" id="PF00528">
    <property type="entry name" value="BPD_transp_1"/>
    <property type="match status" value="1"/>
</dbReference>
<keyword evidence="3 8" id="KW-0813">Transport</keyword>
<dbReference type="AlphaFoldDB" id="A0A0D6FQI2"/>
<accession>A0A0D6FQI2</accession>
<evidence type="ECO:0000256" key="4">
    <source>
        <dbReference type="ARBA" id="ARBA00022475"/>
    </source>
</evidence>
<feature type="transmembrane region" description="Helical" evidence="8">
    <location>
        <begin position="288"/>
        <end position="313"/>
    </location>
</feature>
<evidence type="ECO:0000256" key="8">
    <source>
        <dbReference type="RuleBase" id="RU363032"/>
    </source>
</evidence>
<dbReference type="PROSITE" id="PS50928">
    <property type="entry name" value="ABC_TM1"/>
    <property type="match status" value="1"/>
</dbReference>